<evidence type="ECO:0000313" key="1">
    <source>
        <dbReference type="EMBL" id="VVN78227.1"/>
    </source>
</evidence>
<evidence type="ECO:0008006" key="3">
    <source>
        <dbReference type="Google" id="ProtNLM"/>
    </source>
</evidence>
<name>A0A5E7ANQ6_PSEFL</name>
<evidence type="ECO:0000313" key="2">
    <source>
        <dbReference type="Proteomes" id="UP000379480"/>
    </source>
</evidence>
<organism evidence="1 2">
    <name type="scientific">Pseudomonas fluorescens</name>
    <dbReference type="NCBI Taxonomy" id="294"/>
    <lineage>
        <taxon>Bacteria</taxon>
        <taxon>Pseudomonadati</taxon>
        <taxon>Pseudomonadota</taxon>
        <taxon>Gammaproteobacteria</taxon>
        <taxon>Pseudomonadales</taxon>
        <taxon>Pseudomonadaceae</taxon>
        <taxon>Pseudomonas</taxon>
    </lineage>
</organism>
<gene>
    <name evidence="1" type="ORF">PS723_00878</name>
</gene>
<dbReference type="OrthoDB" id="6898937at2"/>
<reference evidence="1 2" key="1">
    <citation type="submission" date="2019-09" db="EMBL/GenBank/DDBJ databases">
        <authorList>
            <person name="Chandra G."/>
            <person name="Truman W A."/>
        </authorList>
    </citation>
    <scope>NUCLEOTIDE SEQUENCE [LARGE SCALE GENOMIC DNA]</scope>
    <source>
        <strain evidence="1">PS723</strain>
    </source>
</reference>
<dbReference type="EMBL" id="CABVHY010000003">
    <property type="protein sequence ID" value="VVN78227.1"/>
    <property type="molecule type" value="Genomic_DNA"/>
</dbReference>
<proteinExistence type="predicted"/>
<dbReference type="RefSeq" id="WP_150802459.1">
    <property type="nucleotide sequence ID" value="NZ_CABVHY010000003.1"/>
</dbReference>
<protein>
    <recommendedName>
        <fullName evidence="3">DUF3077 domain-containing protein</fullName>
    </recommendedName>
</protein>
<accession>A0A5E7ANQ6</accession>
<dbReference type="Proteomes" id="UP000379480">
    <property type="component" value="Unassembled WGS sequence"/>
</dbReference>
<dbReference type="AlphaFoldDB" id="A0A5E7ANQ6"/>
<sequence>MTPYRPLTSNPTAASVLTFNTLAATHLLHETACSRIRIGTDLLETLTSVTIRDIDDQDLYRFINAAFVSLRDGLDMMEEVQHRLTAQALKTT</sequence>